<evidence type="ECO:0000256" key="3">
    <source>
        <dbReference type="ARBA" id="ARBA00022741"/>
    </source>
</evidence>
<dbReference type="PANTHER" id="PTHR13140:SF761">
    <property type="entry name" value="MYOSIN-7"/>
    <property type="match status" value="1"/>
</dbReference>
<dbReference type="GO" id="GO:0005737">
    <property type="term" value="C:cytoplasm"/>
    <property type="evidence" value="ECO:0007669"/>
    <property type="project" value="TreeGrafter"/>
</dbReference>
<dbReference type="InterPro" id="IPR037975">
    <property type="entry name" value="MyosinXI_CBD"/>
</dbReference>
<keyword evidence="5" id="KW-0112">Calmodulin-binding</keyword>
<evidence type="ECO:0000256" key="7">
    <source>
        <dbReference type="ARBA" id="ARBA00023123"/>
    </source>
</evidence>
<dbReference type="GO" id="GO:0016020">
    <property type="term" value="C:membrane"/>
    <property type="evidence" value="ECO:0007669"/>
    <property type="project" value="TreeGrafter"/>
</dbReference>
<reference evidence="16" key="1">
    <citation type="submission" date="2023-05" db="EMBL/GenBank/DDBJ databases">
        <title>Genome and transcriptome analyses reveal genes involved in the formation of fine ridges on petal epidermal cells in Hibiscus trionum.</title>
        <authorList>
            <person name="Koshimizu S."/>
            <person name="Masuda S."/>
            <person name="Ishii T."/>
            <person name="Shirasu K."/>
            <person name="Hoshino A."/>
            <person name="Arita M."/>
        </authorList>
    </citation>
    <scope>NUCLEOTIDE SEQUENCE</scope>
    <source>
        <strain evidence="16">Hamamatsu line</strain>
    </source>
</reference>
<dbReference type="PROSITE" id="PS51126">
    <property type="entry name" value="DILUTE"/>
    <property type="match status" value="1"/>
</dbReference>
<keyword evidence="9 10" id="KW-0009">Actin-binding</keyword>
<keyword evidence="6 11" id="KW-0175">Coiled coil</keyword>
<dbReference type="InterPro" id="IPR002710">
    <property type="entry name" value="Dilute_dom"/>
</dbReference>
<name>A0A9W7IIY0_HIBTR</name>
<dbReference type="GO" id="GO:0007015">
    <property type="term" value="P:actin filament organization"/>
    <property type="evidence" value="ECO:0007669"/>
    <property type="project" value="InterPro"/>
</dbReference>
<evidence type="ECO:0000313" key="17">
    <source>
        <dbReference type="Proteomes" id="UP001165190"/>
    </source>
</evidence>
<dbReference type="Pfam" id="PF01843">
    <property type="entry name" value="DIL"/>
    <property type="match status" value="1"/>
</dbReference>
<feature type="coiled-coil region" evidence="11">
    <location>
        <begin position="968"/>
        <end position="1199"/>
    </location>
</feature>
<dbReference type="Gene3D" id="1.20.58.530">
    <property type="match status" value="1"/>
</dbReference>
<evidence type="ECO:0000259" key="15">
    <source>
        <dbReference type="PROSITE" id="PS51844"/>
    </source>
</evidence>
<dbReference type="SMART" id="SM00015">
    <property type="entry name" value="IQ"/>
    <property type="match status" value="6"/>
</dbReference>
<feature type="domain" description="Myosin motor" evidence="14">
    <location>
        <begin position="65"/>
        <end position="740"/>
    </location>
</feature>
<keyword evidence="3 10" id="KW-0547">Nucleotide-binding</keyword>
<evidence type="ECO:0000313" key="16">
    <source>
        <dbReference type="EMBL" id="GMI96151.1"/>
    </source>
</evidence>
<sequence>MASQVAPSSILVGSHVWVEDPDDAWLDGEVTEVKGDDIKINSTSGKQIVAKSASVYPKDPEFPSCGVDDMTKLAYLHEPGVLQNLKCRYDINEIYTYTGNILIAVNPFRRLPHLYSNHMMEQYKGASFGELSPHPFAVADSSYRSMINEKISQSILVSGESGAGKTESTKSLMRYLAYMGGKHNKTEERSVEQKVLESNPVLEAFGNAKTVRNNNSSRFGKFVEIQFDQRGQISGAAIRTYLLERSRVCQVSDPERNYHCFYMLCAAPPEDVEKYKLGNPRTFHYLNQSNCYELDGVDELKEYLATKSAMDVVGINQTEQDAIFRVVAAILHLGNIEFVKGKEIDSSEPKDDKSRSHLKTAAELFKCNAKALEDSLVKRVMVTRDESITKSLDPVAAALSRDALAKIVYSNLFDWLVDKINVSIGQDPESKMLIGVLDIYGFESFKTNSFEQFCINLTNEKLQQHFNQHVFKMEQEEYKKEQIDWSYIEFIDNQDILDLIEKKPGGIIALLDEACMFPRSTNETFAQKLYQTFKDNKRFSKPKLSRTDFTIYHYAGEVTYQTDLFLDKNRDYVVSEHQALLYASECSFVSSLFPPPPEETSQKSSKFSSIGSSFKQQLQSLLETLSATEPHYIRCVKPNNALKPAIFENKNVLQQLRCGGVMEAIRISCAGFPSRKSFREFAARFTLLAPELSKSKSGSYNEVTACKMILEKSNLKGYQIGKTKVFLRAGQMAELDALRTEILARAASLIQRKVRTYLARKYYTLLRLSAIQIQALCRGVAARHQFERMRREAASVKIQKHSRRFRARKAYKKLYSVAISVQTGMRGMVARGELLFRRQTKAATAIQSRFRRFVARRYYLRLQKAVLTTQCAWRARVARRELRKLKMAAKETGALQEAKTKLEKEVEELTWRLQLEKRTRVDLEESKKQETAKFESTLKKMQLEFEESKKQESARFESTVQQMQLEFEESKKQESARYESILQKMQEEFEEYKTQESERFESTMHKKQIELQELQLEFQQTKESLEQETARLESTLQQKESDLKEAKMLLVKESSRFESALEKMQLEFEGSKRQEIANFESTLQKMQLELQQTKELLEQESARFESTVQKKQLEFQELQLELQQTKELLEQESARSESTMQKKELEFQELQLELQQTKELLEQESARFESTMQQKEQEFQELQLELQETKELLVNEREAAKNIAYQVPAIQDIPVIDKELMNKPTSENEQPKVQETHELPVEESEAAKNIPEQVPGIQEIPVIDNELIDKTTAENEQLKVQETSELLVEEHEAEKSIAEQAEKSIAEQAEKSIAEQAEKSIAEQAPVVQENPVIDNELINKPTAENEQPKVQETKELLVEDHEAAKKIAEQVSAIQEILVIDNDLVKKLTAENEKLKAMVSSLEQEIIETERKYEETHKLSEERLKQATEAESKIIELKIEMQRLEENMSEMGTGNKKLQSTPSRTLSEVPSAPLENGHFAQLSSGPSKQFGREDSKMRRSNTERQQQESVDDLIKCVSQNIGFSQEKPIAAFTIYKCLLYWKSFEAEKTSVFDRLIEMIGSALEDEDNTDNIAYWLSNTSSLLFLLQRTLKAVGARKPPAAASLFARMTKSFRSSSANLQAGIVSQIEAKYPALLFKQQLSAYVEKIYGIVRDNLKKELAPLISRCIQVPRTSKATTFQTSEEQGYTSPAHHWRAIIECLNMMLSILKENNVPPVFIQNIFTQTFAYINVQLFNSLLLRRECCTFSNGEYVKSGLAELELWCGEADFEYVGSAWEELKHTRQAVGFLVINQKSKMSYEEIANDLCNALSVQQLYRVCTLYRDDKYNTQSVSQDVLSRIKQLMTDDSKDDGSNSFLLEDDLSIPFTMDDIKSSQQVKEYALVRPAEELTEDPAFQFLLE</sequence>
<keyword evidence="17" id="KW-1185">Reference proteome</keyword>
<dbReference type="InterPro" id="IPR001609">
    <property type="entry name" value="Myosin_head_motor_dom-like"/>
</dbReference>
<feature type="coiled-coil region" evidence="11">
    <location>
        <begin position="1386"/>
        <end position="1448"/>
    </location>
</feature>
<dbReference type="Gene3D" id="3.30.70.1590">
    <property type="match status" value="1"/>
</dbReference>
<accession>A0A9W7IIY0</accession>
<dbReference type="FunFam" id="1.20.58.530:FF:000002">
    <property type="entry name" value="Class V myosin"/>
    <property type="match status" value="1"/>
</dbReference>
<dbReference type="GO" id="GO:0016459">
    <property type="term" value="C:myosin complex"/>
    <property type="evidence" value="ECO:0007669"/>
    <property type="project" value="UniProtKB-KW"/>
</dbReference>
<dbReference type="Gene3D" id="1.10.10.820">
    <property type="match status" value="1"/>
</dbReference>
<dbReference type="Gene3D" id="3.40.850.10">
    <property type="entry name" value="Kinesin motor domain"/>
    <property type="match status" value="1"/>
</dbReference>
<dbReference type="Pfam" id="PF00063">
    <property type="entry name" value="Myosin_head"/>
    <property type="match status" value="1"/>
</dbReference>
<dbReference type="CDD" id="cd01384">
    <property type="entry name" value="MYSc_Myo11"/>
    <property type="match status" value="1"/>
</dbReference>
<dbReference type="PROSITE" id="PS50096">
    <property type="entry name" value="IQ"/>
    <property type="match status" value="6"/>
</dbReference>
<comment type="similarity">
    <text evidence="1">Belongs to the TRAFAC class myosin-kinesin ATPase superfamily. Myosin family. Plant myosin class XI subfamily.</text>
</comment>
<protein>
    <submittedName>
        <fullName evidence="16">Myosin XI B, ARABIDOPSIS THALIANA MYOSIN XI B, MYOSIN XI-8, MYOSIN XI B</fullName>
    </submittedName>
</protein>
<feature type="domain" description="Myosin N-terminal SH3-like" evidence="15">
    <location>
        <begin position="11"/>
        <end position="60"/>
    </location>
</feature>
<dbReference type="InterPro" id="IPR000048">
    <property type="entry name" value="IQ_motif_EF-hand-BS"/>
</dbReference>
<evidence type="ECO:0000256" key="8">
    <source>
        <dbReference type="ARBA" id="ARBA00023175"/>
    </source>
</evidence>
<dbReference type="GO" id="GO:0000146">
    <property type="term" value="F:microfilament motor activity"/>
    <property type="evidence" value="ECO:0007669"/>
    <property type="project" value="TreeGrafter"/>
</dbReference>
<dbReference type="PROSITE" id="PS51844">
    <property type="entry name" value="SH3_LIKE"/>
    <property type="match status" value="1"/>
</dbReference>
<evidence type="ECO:0000256" key="9">
    <source>
        <dbReference type="ARBA" id="ARBA00023203"/>
    </source>
</evidence>
<evidence type="ECO:0000259" key="14">
    <source>
        <dbReference type="PROSITE" id="PS51456"/>
    </source>
</evidence>
<keyword evidence="4 10" id="KW-0067">ATP-binding</keyword>
<organism evidence="16 17">
    <name type="scientific">Hibiscus trionum</name>
    <name type="common">Flower of an hour</name>
    <dbReference type="NCBI Taxonomy" id="183268"/>
    <lineage>
        <taxon>Eukaryota</taxon>
        <taxon>Viridiplantae</taxon>
        <taxon>Streptophyta</taxon>
        <taxon>Embryophyta</taxon>
        <taxon>Tracheophyta</taxon>
        <taxon>Spermatophyta</taxon>
        <taxon>Magnoliopsida</taxon>
        <taxon>eudicotyledons</taxon>
        <taxon>Gunneridae</taxon>
        <taxon>Pentapetalae</taxon>
        <taxon>rosids</taxon>
        <taxon>malvids</taxon>
        <taxon>Malvales</taxon>
        <taxon>Malvaceae</taxon>
        <taxon>Malvoideae</taxon>
        <taxon>Hibiscus</taxon>
    </lineage>
</organism>
<feature type="coiled-coil region" evidence="11">
    <location>
        <begin position="885"/>
        <end position="919"/>
    </location>
</feature>
<dbReference type="Proteomes" id="UP001165190">
    <property type="component" value="Unassembled WGS sequence"/>
</dbReference>
<dbReference type="EMBL" id="BSYR01000028">
    <property type="protein sequence ID" value="GMI96151.1"/>
    <property type="molecule type" value="Genomic_DNA"/>
</dbReference>
<dbReference type="Pfam" id="PF00612">
    <property type="entry name" value="IQ"/>
    <property type="match status" value="5"/>
</dbReference>
<feature type="region of interest" description="Disordered" evidence="12">
    <location>
        <begin position="1451"/>
        <end position="1510"/>
    </location>
</feature>
<dbReference type="SMART" id="SM01132">
    <property type="entry name" value="DIL"/>
    <property type="match status" value="1"/>
</dbReference>
<proteinExistence type="inferred from homology"/>
<dbReference type="FunFam" id="1.20.5.190:FF:000001">
    <property type="entry name" value="unconventional myosin-Va"/>
    <property type="match status" value="2"/>
</dbReference>
<gene>
    <name evidence="16" type="ORF">HRI_003284400</name>
</gene>
<dbReference type="PROSITE" id="PS51456">
    <property type="entry name" value="MYOSIN_MOTOR"/>
    <property type="match status" value="1"/>
</dbReference>
<dbReference type="SUPFAM" id="SSF52540">
    <property type="entry name" value="P-loop containing nucleoside triphosphate hydrolases"/>
    <property type="match status" value="2"/>
</dbReference>
<evidence type="ECO:0000259" key="13">
    <source>
        <dbReference type="PROSITE" id="PS51126"/>
    </source>
</evidence>
<evidence type="ECO:0000256" key="1">
    <source>
        <dbReference type="ARBA" id="ARBA00008049"/>
    </source>
</evidence>
<keyword evidence="7 10" id="KW-0518">Myosin</keyword>
<dbReference type="GO" id="GO:0005524">
    <property type="term" value="F:ATP binding"/>
    <property type="evidence" value="ECO:0007669"/>
    <property type="project" value="UniProtKB-UniRule"/>
</dbReference>
<feature type="domain" description="Dilute" evidence="13">
    <location>
        <begin position="1554"/>
        <end position="1845"/>
    </location>
</feature>
<dbReference type="OrthoDB" id="967766at2759"/>
<dbReference type="InterPro" id="IPR036018">
    <property type="entry name" value="MYSc_Myo11"/>
</dbReference>
<dbReference type="PANTHER" id="PTHR13140">
    <property type="entry name" value="MYOSIN"/>
    <property type="match status" value="1"/>
</dbReference>
<dbReference type="FunFam" id="1.20.120.720:FF:000011">
    <property type="entry name" value="Myosin 2"/>
    <property type="match status" value="1"/>
</dbReference>
<feature type="compositionally biased region" description="Basic and acidic residues" evidence="12">
    <location>
        <begin position="1491"/>
        <end position="1507"/>
    </location>
</feature>
<dbReference type="Pfam" id="PF02736">
    <property type="entry name" value="Myosin_N"/>
    <property type="match status" value="1"/>
</dbReference>
<dbReference type="FunFam" id="1.10.10.820:FF:000001">
    <property type="entry name" value="Myosin heavy chain"/>
    <property type="match status" value="1"/>
</dbReference>
<keyword evidence="2" id="KW-0677">Repeat</keyword>
<dbReference type="GO" id="GO:0030048">
    <property type="term" value="P:actin filament-based movement"/>
    <property type="evidence" value="ECO:0007669"/>
    <property type="project" value="UniProtKB-ARBA"/>
</dbReference>
<dbReference type="GO" id="GO:0051015">
    <property type="term" value="F:actin filament binding"/>
    <property type="evidence" value="ECO:0007669"/>
    <property type="project" value="TreeGrafter"/>
</dbReference>
<feature type="region of interest" description="Actin-binding" evidence="10">
    <location>
        <begin position="618"/>
        <end position="640"/>
    </location>
</feature>
<dbReference type="InterPro" id="IPR027417">
    <property type="entry name" value="P-loop_NTPase"/>
</dbReference>
<evidence type="ECO:0000256" key="5">
    <source>
        <dbReference type="ARBA" id="ARBA00022860"/>
    </source>
</evidence>
<dbReference type="PRINTS" id="PR00193">
    <property type="entry name" value="MYOSINHEAVY"/>
</dbReference>
<evidence type="ECO:0000256" key="4">
    <source>
        <dbReference type="ARBA" id="ARBA00022840"/>
    </source>
</evidence>
<dbReference type="SMART" id="SM00242">
    <property type="entry name" value="MYSc"/>
    <property type="match status" value="1"/>
</dbReference>
<dbReference type="GO" id="GO:0005516">
    <property type="term" value="F:calmodulin binding"/>
    <property type="evidence" value="ECO:0007669"/>
    <property type="project" value="UniProtKB-KW"/>
</dbReference>
<evidence type="ECO:0000256" key="12">
    <source>
        <dbReference type="SAM" id="MobiDB-lite"/>
    </source>
</evidence>
<evidence type="ECO:0000256" key="11">
    <source>
        <dbReference type="SAM" id="Coils"/>
    </source>
</evidence>
<dbReference type="InterPro" id="IPR004009">
    <property type="entry name" value="SH3_Myosin"/>
</dbReference>
<dbReference type="InterPro" id="IPR036961">
    <property type="entry name" value="Kinesin_motor_dom_sf"/>
</dbReference>
<evidence type="ECO:0000256" key="6">
    <source>
        <dbReference type="ARBA" id="ARBA00023054"/>
    </source>
</evidence>
<comment type="caution">
    <text evidence="16">The sequence shown here is derived from an EMBL/GenBank/DDBJ whole genome shotgun (WGS) entry which is preliminary data.</text>
</comment>
<dbReference type="Gene3D" id="1.20.120.720">
    <property type="entry name" value="Myosin VI head, motor domain, U50 subdomain"/>
    <property type="match status" value="1"/>
</dbReference>
<dbReference type="Gene3D" id="1.20.5.190">
    <property type="match status" value="3"/>
</dbReference>
<feature type="compositionally biased region" description="Polar residues" evidence="12">
    <location>
        <begin position="1451"/>
        <end position="1469"/>
    </location>
</feature>
<keyword evidence="8 10" id="KW-0505">Motor protein</keyword>
<evidence type="ECO:0000256" key="10">
    <source>
        <dbReference type="PROSITE-ProRule" id="PRU00782"/>
    </source>
</evidence>
<feature type="binding site" evidence="10">
    <location>
        <begin position="159"/>
        <end position="166"/>
    </location>
    <ligand>
        <name>ATP</name>
        <dbReference type="ChEBI" id="CHEBI:30616"/>
    </ligand>
</feature>
<evidence type="ECO:0000256" key="2">
    <source>
        <dbReference type="ARBA" id="ARBA00022737"/>
    </source>
</evidence>
<dbReference type="CDD" id="cd15475">
    <property type="entry name" value="MyosinXI_CBD"/>
    <property type="match status" value="1"/>
</dbReference>